<accession>A0ABD7H4Z5</accession>
<gene>
    <name evidence="1" type="ORF">DSJ38_20185</name>
</gene>
<sequence length="88" mass="9336">MVAPWVSASLTWLLIVISVSPDMQNTSATCSPWCETPDSSETAVCRASSEAMGLVDRGIVAGLQDRAGLLDLPAPVDLRRLPPSGQLR</sequence>
<evidence type="ECO:0000313" key="1">
    <source>
        <dbReference type="EMBL" id="REQ48062.1"/>
    </source>
</evidence>
<dbReference type="AlphaFoldDB" id="A0ABD7H4Z5"/>
<comment type="caution">
    <text evidence="1">The sequence shown here is derived from an EMBL/GenBank/DDBJ whole genome shotgun (WGS) entry which is preliminary data.</text>
</comment>
<dbReference type="EMBL" id="QTBD01000226">
    <property type="protein sequence ID" value="REQ48062.1"/>
    <property type="molecule type" value="Genomic_DNA"/>
</dbReference>
<reference evidence="1 2" key="1">
    <citation type="journal article" date="2017" name="N. Engl. J. Med.">
        <title>Transmission of Extensively Drug-Resistant Tuberculosis in South Africa.</title>
        <authorList>
            <person name="Shah N.S."/>
            <person name="Auld S.C."/>
            <person name="Brust J.C."/>
            <person name="Mathema B."/>
            <person name="Ismail N."/>
            <person name="Moodley P."/>
            <person name="Mlisana K."/>
            <person name="Allana S."/>
            <person name="Campbell A."/>
            <person name="Mthiyane T."/>
            <person name="Morris N."/>
            <person name="Mpangase P."/>
            <person name="van der Meulen H."/>
            <person name="Omar S.V."/>
            <person name="Brown T.S."/>
            <person name="Narechania A."/>
            <person name="Shaskina E."/>
            <person name="Kapwata T."/>
            <person name="Kreiswirth B."/>
            <person name="Gandhi N.R."/>
        </authorList>
    </citation>
    <scope>NUCLEOTIDE SEQUENCE [LARGE SCALE GENOMIC DNA]</scope>
    <source>
        <strain evidence="1 2">32301_S10</strain>
    </source>
</reference>
<organism evidence="1 2">
    <name type="scientific">Mycobacterium tuberculosis</name>
    <dbReference type="NCBI Taxonomy" id="1773"/>
    <lineage>
        <taxon>Bacteria</taxon>
        <taxon>Bacillati</taxon>
        <taxon>Actinomycetota</taxon>
        <taxon>Actinomycetes</taxon>
        <taxon>Mycobacteriales</taxon>
        <taxon>Mycobacteriaceae</taxon>
        <taxon>Mycobacterium</taxon>
        <taxon>Mycobacterium tuberculosis complex</taxon>
    </lineage>
</organism>
<evidence type="ECO:0000313" key="2">
    <source>
        <dbReference type="Proteomes" id="UP000256381"/>
    </source>
</evidence>
<dbReference type="Proteomes" id="UP000256381">
    <property type="component" value="Unassembled WGS sequence"/>
</dbReference>
<name>A0ABD7H4Z5_MYCTX</name>
<protein>
    <submittedName>
        <fullName evidence="1">Uncharacterized protein</fullName>
    </submittedName>
</protein>
<proteinExistence type="predicted"/>